<dbReference type="Proteomes" id="UP000249364">
    <property type="component" value="Unassembled WGS sequence"/>
</dbReference>
<dbReference type="Pfam" id="PF05193">
    <property type="entry name" value="Peptidase_M16_C"/>
    <property type="match status" value="1"/>
</dbReference>
<dbReference type="EMBL" id="QKZQ01000007">
    <property type="protein sequence ID" value="PZX44509.1"/>
    <property type="molecule type" value="Genomic_DNA"/>
</dbReference>
<keyword evidence="3" id="KW-1185">Reference proteome</keyword>
<dbReference type="RefSeq" id="WP_071469610.1">
    <property type="nucleotide sequence ID" value="NZ_MEHT01000017.1"/>
</dbReference>
<evidence type="ECO:0000259" key="1">
    <source>
        <dbReference type="Pfam" id="PF05193"/>
    </source>
</evidence>
<dbReference type="InterPro" id="IPR011249">
    <property type="entry name" value="Metalloenz_LuxS/M16"/>
</dbReference>
<dbReference type="Gene3D" id="3.30.830.10">
    <property type="entry name" value="Metalloenzyme, LuxS/M16 peptidase-like"/>
    <property type="match status" value="2"/>
</dbReference>
<gene>
    <name evidence="2" type="ORF">LY56_01757</name>
</gene>
<sequence>MIRFALALPLVFGLSFCDSDQQPTASDHTSPNGMPYRLIQMPGNEYAAIIAAWPHDWIWAEGRNPATSYIGAQLILAGGAEGYPAGEVVERFADMDANGELPVTADHLYGMLAAKKGDWPEAIAIANAHLARPSFDPDWFARIRTGFAQNMAEAQSQPTQQGFDALRWAIIGDHPLRAMLSLDDAEAFANLSLEDLRAWHSATVTAQPEAVVITGDITPEQAGAGLDALLAGLPEGESQMRAIVLDYHPRQILLHLPDSEDAHLTFIAPLPATRLGGDLEDLILATALGGGEDSVLFASVRDGLRASYSFNAGLGNYTRENRFLFMTGALEAAKLADAVDVVRDAYAGFRDKGPDGDIKDRVAPLRESFEQTRNYVMNQGHMELETTLDAFATGHSLTMLEMLNSLPATDLRNRLQGHWPEAQDFVIMAVSPDADALPGACVITRPEDAKDC</sequence>
<organism evidence="2 3">
    <name type="scientific">Roseinatronobacter thiooxidans</name>
    <dbReference type="NCBI Taxonomy" id="121821"/>
    <lineage>
        <taxon>Bacteria</taxon>
        <taxon>Pseudomonadati</taxon>
        <taxon>Pseudomonadota</taxon>
        <taxon>Alphaproteobacteria</taxon>
        <taxon>Rhodobacterales</taxon>
        <taxon>Paracoccaceae</taxon>
        <taxon>Roseinatronobacter</taxon>
    </lineage>
</organism>
<evidence type="ECO:0000313" key="3">
    <source>
        <dbReference type="Proteomes" id="UP000249364"/>
    </source>
</evidence>
<dbReference type="GO" id="GO:0046872">
    <property type="term" value="F:metal ion binding"/>
    <property type="evidence" value="ECO:0007669"/>
    <property type="project" value="InterPro"/>
</dbReference>
<name>A0A2W7QSQ7_9RHOB</name>
<proteinExistence type="predicted"/>
<dbReference type="InterPro" id="IPR007863">
    <property type="entry name" value="Peptidase_M16_C"/>
</dbReference>
<dbReference type="STRING" id="121821.GCA_001870675_00784"/>
<accession>A0A2W7QSQ7</accession>
<protein>
    <submittedName>
        <fullName evidence="2">Putative Zn-dependent peptidase</fullName>
    </submittedName>
</protein>
<feature type="domain" description="Peptidase M16 C-terminal" evidence="1">
    <location>
        <begin position="190"/>
        <end position="355"/>
    </location>
</feature>
<dbReference type="SUPFAM" id="SSF63411">
    <property type="entry name" value="LuxS/MPP-like metallohydrolase"/>
    <property type="match status" value="2"/>
</dbReference>
<dbReference type="AlphaFoldDB" id="A0A2W7QSQ7"/>
<evidence type="ECO:0000313" key="2">
    <source>
        <dbReference type="EMBL" id="PZX44509.1"/>
    </source>
</evidence>
<reference evidence="2 3" key="1">
    <citation type="submission" date="2018-06" db="EMBL/GenBank/DDBJ databases">
        <title>Genomic Encyclopedia of Archaeal and Bacterial Type Strains, Phase II (KMG-II): from individual species to whole genera.</title>
        <authorList>
            <person name="Goeker M."/>
        </authorList>
    </citation>
    <scope>NUCLEOTIDE SEQUENCE [LARGE SCALE GENOMIC DNA]</scope>
    <source>
        <strain evidence="2 3">DSM 13087</strain>
    </source>
</reference>
<dbReference type="OrthoDB" id="5806924at2"/>
<comment type="caution">
    <text evidence="2">The sequence shown here is derived from an EMBL/GenBank/DDBJ whole genome shotgun (WGS) entry which is preliminary data.</text>
</comment>